<feature type="coiled-coil region" evidence="1">
    <location>
        <begin position="95"/>
        <end position="122"/>
    </location>
</feature>
<sequence>MQSLHDGRVDHSSAYAWIPSIFTVSDDGKAVQIDSYINGLGPREQYPTLYTLIENVFLCMLPHFERTEELLFEARDTGAIERWKERQPLRPRAGRREWEELRRKQERDKEEAIKRKEDEKTKFATEMLHDWQSRPSTVDADDPALVTSFKGRSLKVIVKAANYILKPGQSYDGSWHLEGMPHERIVSSAIYYYDTNDLVHDSGLGFRRIRREQEDFPPSTYTWDEHFTVHLLKPKAPDTKLSQGNGDDDDDNPYEGSWGTYDFPSDWNEESQHVLEGVVPTTHTAESQQEVGHGTGRVISFPNWLQHKVMGIEHADNTSSDGLLAIRKILCFFLVDDKDDDGDNVDDEDHTTEELDAERRSQKSPSYIPGGGSELREDNEDDEETEGEGEDHEVVDDDNDSEWSDDDDGPDEEHGSEVELGPGLTCTGLKGMHVLSTTDVPDQRRQTNIPTLRVLLPIICERLTGKHLPPELVEFIVSADLGGITREMAEKHRLEFMEDRRVKVAKEDEVRMVCPYFRRGATMVL</sequence>
<feature type="domain" description="DUF4246" evidence="3">
    <location>
        <begin position="11"/>
        <end position="336"/>
    </location>
</feature>
<evidence type="ECO:0000313" key="4">
    <source>
        <dbReference type="EMBL" id="KAF9496453.1"/>
    </source>
</evidence>
<dbReference type="InterPro" id="IPR049192">
    <property type="entry name" value="DUF4246_C"/>
</dbReference>
<evidence type="ECO:0000259" key="3">
    <source>
        <dbReference type="Pfam" id="PF14033"/>
    </source>
</evidence>
<dbReference type="AlphaFoldDB" id="A0A9P6A0I5"/>
<dbReference type="OrthoDB" id="415532at2759"/>
<keyword evidence="1" id="KW-0175">Coiled coil</keyword>
<name>A0A9P6A0I5_PLEER</name>
<dbReference type="Pfam" id="PF14033">
    <property type="entry name" value="DUF4246"/>
    <property type="match status" value="1"/>
</dbReference>
<keyword evidence="5" id="KW-1185">Reference proteome</keyword>
<reference evidence="4" key="1">
    <citation type="submission" date="2020-11" db="EMBL/GenBank/DDBJ databases">
        <authorList>
            <consortium name="DOE Joint Genome Institute"/>
            <person name="Ahrendt S."/>
            <person name="Riley R."/>
            <person name="Andreopoulos W."/>
            <person name="Labutti K."/>
            <person name="Pangilinan J."/>
            <person name="Ruiz-Duenas F.J."/>
            <person name="Barrasa J.M."/>
            <person name="Sanchez-Garcia M."/>
            <person name="Camarero S."/>
            <person name="Miyauchi S."/>
            <person name="Serrano A."/>
            <person name="Linde D."/>
            <person name="Babiker R."/>
            <person name="Drula E."/>
            <person name="Ayuso-Fernandez I."/>
            <person name="Pacheco R."/>
            <person name="Padilla G."/>
            <person name="Ferreira P."/>
            <person name="Barriuso J."/>
            <person name="Kellner H."/>
            <person name="Castanera R."/>
            <person name="Alfaro M."/>
            <person name="Ramirez L."/>
            <person name="Pisabarro A.G."/>
            <person name="Kuo A."/>
            <person name="Tritt A."/>
            <person name="Lipzen A."/>
            <person name="He G."/>
            <person name="Yan M."/>
            <person name="Ng V."/>
            <person name="Cullen D."/>
            <person name="Martin F."/>
            <person name="Rosso M.-N."/>
            <person name="Henrissat B."/>
            <person name="Hibbett D."/>
            <person name="Martinez A.T."/>
            <person name="Grigoriev I.V."/>
        </authorList>
    </citation>
    <scope>NUCLEOTIDE SEQUENCE</scope>
    <source>
        <strain evidence="4">ATCC 90797</strain>
    </source>
</reference>
<dbReference type="PANTHER" id="PTHR33119">
    <property type="entry name" value="IFI3P"/>
    <property type="match status" value="1"/>
</dbReference>
<dbReference type="PANTHER" id="PTHR33119:SF1">
    <property type="entry name" value="FE2OG DIOXYGENASE DOMAIN-CONTAINING PROTEIN"/>
    <property type="match status" value="1"/>
</dbReference>
<evidence type="ECO:0000313" key="5">
    <source>
        <dbReference type="Proteomes" id="UP000807025"/>
    </source>
</evidence>
<feature type="compositionally biased region" description="Acidic residues" evidence="2">
    <location>
        <begin position="377"/>
        <end position="411"/>
    </location>
</feature>
<gene>
    <name evidence="4" type="ORF">BDN71DRAFT_1446160</name>
</gene>
<accession>A0A9P6A0I5</accession>
<protein>
    <recommendedName>
        <fullName evidence="3">DUF4246 domain-containing protein</fullName>
    </recommendedName>
</protein>
<feature type="region of interest" description="Disordered" evidence="2">
    <location>
        <begin position="338"/>
        <end position="429"/>
    </location>
</feature>
<organism evidence="4 5">
    <name type="scientific">Pleurotus eryngii</name>
    <name type="common">Boletus of the steppes</name>
    <dbReference type="NCBI Taxonomy" id="5323"/>
    <lineage>
        <taxon>Eukaryota</taxon>
        <taxon>Fungi</taxon>
        <taxon>Dikarya</taxon>
        <taxon>Basidiomycota</taxon>
        <taxon>Agaricomycotina</taxon>
        <taxon>Agaricomycetes</taxon>
        <taxon>Agaricomycetidae</taxon>
        <taxon>Agaricales</taxon>
        <taxon>Pleurotineae</taxon>
        <taxon>Pleurotaceae</taxon>
        <taxon>Pleurotus</taxon>
    </lineage>
</organism>
<feature type="region of interest" description="Disordered" evidence="2">
    <location>
        <begin position="234"/>
        <end position="260"/>
    </location>
</feature>
<dbReference type="InterPro" id="IPR025340">
    <property type="entry name" value="DUF4246"/>
</dbReference>
<dbReference type="Proteomes" id="UP000807025">
    <property type="component" value="Unassembled WGS sequence"/>
</dbReference>
<proteinExistence type="predicted"/>
<comment type="caution">
    <text evidence="4">The sequence shown here is derived from an EMBL/GenBank/DDBJ whole genome shotgun (WGS) entry which is preliminary data.</text>
</comment>
<evidence type="ECO:0000256" key="1">
    <source>
        <dbReference type="SAM" id="Coils"/>
    </source>
</evidence>
<feature type="compositionally biased region" description="Acidic residues" evidence="2">
    <location>
        <begin position="338"/>
        <end position="356"/>
    </location>
</feature>
<dbReference type="EMBL" id="MU154552">
    <property type="protein sequence ID" value="KAF9496453.1"/>
    <property type="molecule type" value="Genomic_DNA"/>
</dbReference>
<evidence type="ECO:0000256" key="2">
    <source>
        <dbReference type="SAM" id="MobiDB-lite"/>
    </source>
</evidence>